<accession>A0A9D2S454</accession>
<dbReference type="PANTHER" id="PTHR38454:SF1">
    <property type="entry name" value="INTEGRAL MEMBRANE PROTEIN"/>
    <property type="match status" value="1"/>
</dbReference>
<feature type="transmembrane region" description="Helical" evidence="1">
    <location>
        <begin position="301"/>
        <end position="322"/>
    </location>
</feature>
<feature type="transmembrane region" description="Helical" evidence="1">
    <location>
        <begin position="390"/>
        <end position="408"/>
    </location>
</feature>
<sequence>MFCALPAHMARTGYGRVFLYCLGLAAALFAPHCIVDALNGGFFHYAGDFNDQMIPFYAYANAFIKQGGSFSWATDLGSGFINAYSYYCLGSPFFWLTLLVPARWMPFTMVPMLCLKFAVAGGGAFLWMRRWTKKDEWAIVGAVLYAFCGFNLYNVFFYFFLDSAALFPYMLAALDEAVLDGKYGRFPLWAALNLLTNYFFFAGQAVFLILYFTCLCVGRIYKLTPRLFGRLAFETILGCAAGCALLIPAVFSLLQNPRTIDPFEGYGYLVYGSSQQVPAILASAFLMPDAPYLTDLFDGGITKWTSLSAYLPVVGITGGLVFCRVRRRHPFAAVLKICLVCALVPALNSAFYALNSSYYARWFYMPLLLLCAASCMVLQRESLRRTEFRRALRIITLCTLATAAFALVPNRDEEGNFLLGVVDNQWRFWALFLVSAIGLGLFWLLLRRGRKAPQRFAGLLLAGVVGFSFFYGSVHISIAKYGQWQHDLEYPQRTWGEVS</sequence>
<keyword evidence="1" id="KW-1133">Transmembrane helix</keyword>
<evidence type="ECO:0000313" key="2">
    <source>
        <dbReference type="EMBL" id="HJB41975.1"/>
    </source>
</evidence>
<evidence type="ECO:0000256" key="1">
    <source>
        <dbReference type="SAM" id="Phobius"/>
    </source>
</evidence>
<organism evidence="2 3">
    <name type="scientific">Candidatus Gemmiger avicola</name>
    <dbReference type="NCBI Taxonomy" id="2838605"/>
    <lineage>
        <taxon>Bacteria</taxon>
        <taxon>Bacillati</taxon>
        <taxon>Bacillota</taxon>
        <taxon>Clostridia</taxon>
        <taxon>Eubacteriales</taxon>
        <taxon>Gemmiger</taxon>
    </lineage>
</organism>
<feature type="transmembrane region" description="Helical" evidence="1">
    <location>
        <begin position="139"/>
        <end position="161"/>
    </location>
</feature>
<keyword evidence="1" id="KW-0472">Membrane</keyword>
<proteinExistence type="predicted"/>
<feature type="transmembrane region" description="Helical" evidence="1">
    <location>
        <begin position="104"/>
        <end position="127"/>
    </location>
</feature>
<dbReference type="Pfam" id="PF09586">
    <property type="entry name" value="YfhO"/>
    <property type="match status" value="1"/>
</dbReference>
<feature type="transmembrane region" description="Helical" evidence="1">
    <location>
        <begin position="334"/>
        <end position="353"/>
    </location>
</feature>
<protein>
    <submittedName>
        <fullName evidence="2">YfhO family protein</fullName>
    </submittedName>
</protein>
<gene>
    <name evidence="2" type="ORF">H9945_05685</name>
</gene>
<feature type="transmembrane region" description="Helical" evidence="1">
    <location>
        <begin position="458"/>
        <end position="478"/>
    </location>
</feature>
<reference evidence="2" key="2">
    <citation type="submission" date="2021-04" db="EMBL/GenBank/DDBJ databases">
        <authorList>
            <person name="Gilroy R."/>
        </authorList>
    </citation>
    <scope>NUCLEOTIDE SEQUENCE</scope>
    <source>
        <strain evidence="2">ChiBcec8-13705</strain>
    </source>
</reference>
<evidence type="ECO:0000313" key="3">
    <source>
        <dbReference type="Proteomes" id="UP000886803"/>
    </source>
</evidence>
<name>A0A9D2S454_9FIRM</name>
<feature type="non-terminal residue" evidence="2">
    <location>
        <position position="499"/>
    </location>
</feature>
<feature type="transmembrane region" description="Helical" evidence="1">
    <location>
        <begin position="198"/>
        <end position="221"/>
    </location>
</feature>
<dbReference type="Proteomes" id="UP000886803">
    <property type="component" value="Unassembled WGS sequence"/>
</dbReference>
<dbReference type="EMBL" id="DWYG01000091">
    <property type="protein sequence ID" value="HJB41975.1"/>
    <property type="molecule type" value="Genomic_DNA"/>
</dbReference>
<feature type="transmembrane region" description="Helical" evidence="1">
    <location>
        <begin position="359"/>
        <end position="378"/>
    </location>
</feature>
<dbReference type="AlphaFoldDB" id="A0A9D2S454"/>
<dbReference type="InterPro" id="IPR018580">
    <property type="entry name" value="Uncharacterised_YfhO"/>
</dbReference>
<dbReference type="PANTHER" id="PTHR38454">
    <property type="entry name" value="INTEGRAL MEMBRANE PROTEIN-RELATED"/>
    <property type="match status" value="1"/>
</dbReference>
<feature type="transmembrane region" description="Helical" evidence="1">
    <location>
        <begin position="233"/>
        <end position="254"/>
    </location>
</feature>
<comment type="caution">
    <text evidence="2">The sequence shown here is derived from an EMBL/GenBank/DDBJ whole genome shotgun (WGS) entry which is preliminary data.</text>
</comment>
<feature type="transmembrane region" description="Helical" evidence="1">
    <location>
        <begin position="428"/>
        <end position="446"/>
    </location>
</feature>
<reference evidence="2" key="1">
    <citation type="journal article" date="2021" name="PeerJ">
        <title>Extensive microbial diversity within the chicken gut microbiome revealed by metagenomics and culture.</title>
        <authorList>
            <person name="Gilroy R."/>
            <person name="Ravi A."/>
            <person name="Getino M."/>
            <person name="Pursley I."/>
            <person name="Horton D.L."/>
            <person name="Alikhan N.F."/>
            <person name="Baker D."/>
            <person name="Gharbi K."/>
            <person name="Hall N."/>
            <person name="Watson M."/>
            <person name="Adriaenssens E.M."/>
            <person name="Foster-Nyarko E."/>
            <person name="Jarju S."/>
            <person name="Secka A."/>
            <person name="Antonio M."/>
            <person name="Oren A."/>
            <person name="Chaudhuri R.R."/>
            <person name="La Ragione R."/>
            <person name="Hildebrand F."/>
            <person name="Pallen M.J."/>
        </authorList>
    </citation>
    <scope>NUCLEOTIDE SEQUENCE</scope>
    <source>
        <strain evidence="2">ChiBcec8-13705</strain>
    </source>
</reference>
<keyword evidence="1" id="KW-0812">Transmembrane</keyword>